<dbReference type="InterPro" id="IPR053820">
    <property type="entry name" value="MSL3_chromo-like"/>
</dbReference>
<keyword evidence="9" id="KW-1185">Reference proteome</keyword>
<dbReference type="Pfam" id="PF05712">
    <property type="entry name" value="MRG"/>
    <property type="match status" value="1"/>
</dbReference>
<dbReference type="OrthoDB" id="124855at2759"/>
<dbReference type="InterPro" id="IPR026541">
    <property type="entry name" value="MRG_dom"/>
</dbReference>
<comment type="caution">
    <text evidence="8">The sequence shown here is derived from an EMBL/GenBank/DDBJ whole genome shotgun (WGS) entry which is preliminary data.</text>
</comment>
<dbReference type="Proteomes" id="UP000549394">
    <property type="component" value="Unassembled WGS sequence"/>
</dbReference>
<dbReference type="FunFam" id="2.30.30.140:FF:000024">
    <property type="entry name" value="Mortality factor 4-like protein 1"/>
    <property type="match status" value="1"/>
</dbReference>
<proteinExistence type="predicted"/>
<keyword evidence="5" id="KW-0539">Nucleus</keyword>
<dbReference type="Pfam" id="PF22732">
    <property type="entry name" value="MSL3_chromo-like"/>
    <property type="match status" value="1"/>
</dbReference>
<dbReference type="SMART" id="SM00298">
    <property type="entry name" value="CHROMO"/>
    <property type="match status" value="1"/>
</dbReference>
<protein>
    <submittedName>
        <fullName evidence="8">DgyrCDS7372</fullName>
    </submittedName>
</protein>
<dbReference type="EMBL" id="CAJFCJ010000009">
    <property type="protein sequence ID" value="CAD5118689.1"/>
    <property type="molecule type" value="Genomic_DNA"/>
</dbReference>
<dbReference type="PANTHER" id="PTHR10880">
    <property type="entry name" value="MORTALITY FACTOR 4-LIKE PROTEIN"/>
    <property type="match status" value="1"/>
</dbReference>
<keyword evidence="3" id="KW-0805">Transcription regulation</keyword>
<dbReference type="AlphaFoldDB" id="A0A7I8VTG2"/>
<evidence type="ECO:0000259" key="7">
    <source>
        <dbReference type="SMART" id="SM00298"/>
    </source>
</evidence>
<gene>
    <name evidence="8" type="ORF">DGYR_LOCUS7021</name>
</gene>
<dbReference type="PANTHER" id="PTHR10880:SF15">
    <property type="entry name" value="MSL COMPLEX SUBUNIT 3"/>
    <property type="match status" value="1"/>
</dbReference>
<sequence length="313" mass="36897">MAPKPKFQEGEKLLCYHGPLLYEAKCLKIDAEEGKSIKYYVHYNGWNKSWDEWVPESRILKPNDQNIQKMKDLETSQLKKGSSKSKRMREKQIDKTKEKKKEKVEEKPPPEVTRKKRARTTTSDTDMPDAKKKKVDLETPKKQEHEEQTLDCPISIPENLKIALIEDQKQIVEQNIVCNLPQRMTIDDILNGYILYKEKDDELNKDKTKEIVEGLKEYFEDLLPKHLLYKQERSQHEELITSNPKVRFTQLYSISHFLRLFVKFGQFLPFNSDEGKDNDLKTLKGYAEDLLEFINNKNYLTSSKRNSKSVDEH</sequence>
<dbReference type="InterPro" id="IPR016197">
    <property type="entry name" value="Chromo-like_dom_sf"/>
</dbReference>
<dbReference type="InterPro" id="IPR038217">
    <property type="entry name" value="MRG_C_sf"/>
</dbReference>
<accession>A0A7I8VTG2</accession>
<dbReference type="GO" id="GO:0006355">
    <property type="term" value="P:regulation of DNA-templated transcription"/>
    <property type="evidence" value="ECO:0007669"/>
    <property type="project" value="InterPro"/>
</dbReference>
<evidence type="ECO:0000313" key="8">
    <source>
        <dbReference type="EMBL" id="CAD5118689.1"/>
    </source>
</evidence>
<dbReference type="CDD" id="cd18983">
    <property type="entry name" value="CBD_MSL3_like"/>
    <property type="match status" value="1"/>
</dbReference>
<feature type="region of interest" description="Disordered" evidence="6">
    <location>
        <begin position="71"/>
        <end position="149"/>
    </location>
</feature>
<comment type="subcellular location">
    <subcellularLocation>
        <location evidence="1">Nucleus</location>
    </subcellularLocation>
</comment>
<evidence type="ECO:0000256" key="5">
    <source>
        <dbReference type="ARBA" id="ARBA00023242"/>
    </source>
</evidence>
<evidence type="ECO:0000313" key="9">
    <source>
        <dbReference type="Proteomes" id="UP000549394"/>
    </source>
</evidence>
<feature type="compositionally biased region" description="Basic and acidic residues" evidence="6">
    <location>
        <begin position="90"/>
        <end position="113"/>
    </location>
</feature>
<reference evidence="8 9" key="1">
    <citation type="submission" date="2020-08" db="EMBL/GenBank/DDBJ databases">
        <authorList>
            <person name="Hejnol A."/>
        </authorList>
    </citation>
    <scope>NUCLEOTIDE SEQUENCE [LARGE SCALE GENOMIC DNA]</scope>
</reference>
<keyword evidence="2" id="KW-0156">Chromatin regulator</keyword>
<dbReference type="InterPro" id="IPR008676">
    <property type="entry name" value="MRG"/>
</dbReference>
<dbReference type="PROSITE" id="PS51640">
    <property type="entry name" value="MRG"/>
    <property type="match status" value="1"/>
</dbReference>
<dbReference type="SUPFAM" id="SSF54160">
    <property type="entry name" value="Chromo domain-like"/>
    <property type="match status" value="1"/>
</dbReference>
<dbReference type="Gene3D" id="1.10.274.30">
    <property type="entry name" value="MRG domain"/>
    <property type="match status" value="1"/>
</dbReference>
<name>A0A7I8VTG2_9ANNE</name>
<evidence type="ECO:0000256" key="2">
    <source>
        <dbReference type="ARBA" id="ARBA00022853"/>
    </source>
</evidence>
<dbReference type="GO" id="GO:0035267">
    <property type="term" value="C:NuA4 histone acetyltransferase complex"/>
    <property type="evidence" value="ECO:0007669"/>
    <property type="project" value="TreeGrafter"/>
</dbReference>
<feature type="domain" description="Chromo" evidence="7">
    <location>
        <begin position="6"/>
        <end position="75"/>
    </location>
</feature>
<dbReference type="GO" id="GO:0005634">
    <property type="term" value="C:nucleus"/>
    <property type="evidence" value="ECO:0007669"/>
    <property type="project" value="UniProtKB-SubCell"/>
</dbReference>
<dbReference type="Gene3D" id="2.30.30.140">
    <property type="match status" value="1"/>
</dbReference>
<organism evidence="8 9">
    <name type="scientific">Dimorphilus gyrociliatus</name>
    <dbReference type="NCBI Taxonomy" id="2664684"/>
    <lineage>
        <taxon>Eukaryota</taxon>
        <taxon>Metazoa</taxon>
        <taxon>Spiralia</taxon>
        <taxon>Lophotrochozoa</taxon>
        <taxon>Annelida</taxon>
        <taxon>Polychaeta</taxon>
        <taxon>Polychaeta incertae sedis</taxon>
        <taxon>Dinophilidae</taxon>
        <taxon>Dimorphilus</taxon>
    </lineage>
</organism>
<feature type="compositionally biased region" description="Basic and acidic residues" evidence="6">
    <location>
        <begin position="135"/>
        <end position="148"/>
    </location>
</feature>
<dbReference type="InterPro" id="IPR000953">
    <property type="entry name" value="Chromo/chromo_shadow_dom"/>
</dbReference>
<dbReference type="PIRSF" id="PIRSF038133">
    <property type="entry name" value="HAT_Nua4_EAF3/MRG15"/>
    <property type="match status" value="1"/>
</dbReference>
<evidence type="ECO:0000256" key="6">
    <source>
        <dbReference type="SAM" id="MobiDB-lite"/>
    </source>
</evidence>
<evidence type="ECO:0000256" key="4">
    <source>
        <dbReference type="ARBA" id="ARBA00023163"/>
    </source>
</evidence>
<dbReference type="GO" id="GO:0006325">
    <property type="term" value="P:chromatin organization"/>
    <property type="evidence" value="ECO:0007669"/>
    <property type="project" value="UniProtKB-KW"/>
</dbReference>
<keyword evidence="4" id="KW-0804">Transcription</keyword>
<evidence type="ECO:0000256" key="1">
    <source>
        <dbReference type="ARBA" id="ARBA00004123"/>
    </source>
</evidence>
<evidence type="ECO:0000256" key="3">
    <source>
        <dbReference type="ARBA" id="ARBA00023015"/>
    </source>
</evidence>